<evidence type="ECO:0000256" key="1">
    <source>
        <dbReference type="PROSITE-ProRule" id="PRU00169"/>
    </source>
</evidence>
<feature type="modified residue" description="4-aspartylphosphate" evidence="1">
    <location>
        <position position="67"/>
    </location>
</feature>
<comment type="caution">
    <text evidence="3">The sequence shown here is derived from an EMBL/GenBank/DDBJ whole genome shotgun (WGS) entry which is preliminary data.</text>
</comment>
<accession>A0ABQ3K5I7</accession>
<evidence type="ECO:0000259" key="2">
    <source>
        <dbReference type="PROSITE" id="PS50110"/>
    </source>
</evidence>
<keyword evidence="4" id="KW-1185">Reference proteome</keyword>
<name>A0ABQ3K5I7_9DEIO</name>
<dbReference type="SMART" id="SM00448">
    <property type="entry name" value="REC"/>
    <property type="match status" value="1"/>
</dbReference>
<dbReference type="SUPFAM" id="SSF52172">
    <property type="entry name" value="CheY-like"/>
    <property type="match status" value="1"/>
</dbReference>
<dbReference type="InterPro" id="IPR011006">
    <property type="entry name" value="CheY-like_superfamily"/>
</dbReference>
<evidence type="ECO:0000313" key="4">
    <source>
        <dbReference type="Proteomes" id="UP000632154"/>
    </source>
</evidence>
<dbReference type="Pfam" id="PF00072">
    <property type="entry name" value="Response_reg"/>
    <property type="match status" value="1"/>
</dbReference>
<proteinExistence type="predicted"/>
<sequence>MAPMSSRLRFFIIDDDATDVELTTAVLGQYAEDVEVFSCHGGACPGNAEVMQTLEALDQTPSLILLDIHMPPQSGLDILNVLKAHPVYRLIPVIVLSNSQEQEDIQEAYRRHASAYLVKGSDFETFTAQMHALLRFWRYCLPAVSSEQG</sequence>
<dbReference type="InterPro" id="IPR001789">
    <property type="entry name" value="Sig_transdc_resp-reg_receiver"/>
</dbReference>
<dbReference type="Proteomes" id="UP000632154">
    <property type="component" value="Unassembled WGS sequence"/>
</dbReference>
<dbReference type="InterPro" id="IPR052893">
    <property type="entry name" value="TCS_response_regulator"/>
</dbReference>
<dbReference type="PANTHER" id="PTHR44520:SF2">
    <property type="entry name" value="RESPONSE REGULATOR RCP1"/>
    <property type="match status" value="1"/>
</dbReference>
<evidence type="ECO:0000313" key="3">
    <source>
        <dbReference type="EMBL" id="GHG01786.1"/>
    </source>
</evidence>
<dbReference type="PANTHER" id="PTHR44520">
    <property type="entry name" value="RESPONSE REGULATOR RCP1-RELATED"/>
    <property type="match status" value="1"/>
</dbReference>
<organism evidence="3 4">
    <name type="scientific">Deinococcus piscis</name>
    <dbReference type="NCBI Taxonomy" id="394230"/>
    <lineage>
        <taxon>Bacteria</taxon>
        <taxon>Thermotogati</taxon>
        <taxon>Deinococcota</taxon>
        <taxon>Deinococci</taxon>
        <taxon>Deinococcales</taxon>
        <taxon>Deinococcaceae</taxon>
        <taxon>Deinococcus</taxon>
    </lineage>
</organism>
<protein>
    <recommendedName>
        <fullName evidence="2">Response regulatory domain-containing protein</fullName>
    </recommendedName>
</protein>
<feature type="domain" description="Response regulatory" evidence="2">
    <location>
        <begin position="9"/>
        <end position="134"/>
    </location>
</feature>
<dbReference type="Gene3D" id="3.40.50.2300">
    <property type="match status" value="1"/>
</dbReference>
<keyword evidence="1" id="KW-0597">Phosphoprotein</keyword>
<dbReference type="EMBL" id="BNAL01000012">
    <property type="protein sequence ID" value="GHG01786.1"/>
    <property type="molecule type" value="Genomic_DNA"/>
</dbReference>
<gene>
    <name evidence="3" type="ORF">GCM10017783_12560</name>
</gene>
<reference evidence="4" key="1">
    <citation type="journal article" date="2019" name="Int. J. Syst. Evol. Microbiol.">
        <title>The Global Catalogue of Microorganisms (GCM) 10K type strain sequencing project: providing services to taxonomists for standard genome sequencing and annotation.</title>
        <authorList>
            <consortium name="The Broad Institute Genomics Platform"/>
            <consortium name="The Broad Institute Genome Sequencing Center for Infectious Disease"/>
            <person name="Wu L."/>
            <person name="Ma J."/>
        </authorList>
    </citation>
    <scope>NUCLEOTIDE SEQUENCE [LARGE SCALE GENOMIC DNA]</scope>
    <source>
        <strain evidence="4">CGMCC 1.18439</strain>
    </source>
</reference>
<dbReference type="PROSITE" id="PS50110">
    <property type="entry name" value="RESPONSE_REGULATORY"/>
    <property type="match status" value="1"/>
</dbReference>